<dbReference type="GO" id="GO:0005634">
    <property type="term" value="C:nucleus"/>
    <property type="evidence" value="ECO:0007669"/>
    <property type="project" value="UniProtKB-SubCell"/>
</dbReference>
<dbReference type="GO" id="GO:0006357">
    <property type="term" value="P:regulation of transcription by RNA polymerase II"/>
    <property type="evidence" value="ECO:0007669"/>
    <property type="project" value="TreeGrafter"/>
</dbReference>
<evidence type="ECO:0000256" key="4">
    <source>
        <dbReference type="ARBA" id="ARBA00022737"/>
    </source>
</evidence>
<dbReference type="SUPFAM" id="SSF57667">
    <property type="entry name" value="beta-beta-alpha zinc fingers"/>
    <property type="match status" value="1"/>
</dbReference>
<evidence type="ECO:0000256" key="9">
    <source>
        <dbReference type="ARBA" id="ARBA00023163"/>
    </source>
</evidence>
<keyword evidence="5 11" id="KW-0863">Zinc-finger</keyword>
<evidence type="ECO:0000313" key="13">
    <source>
        <dbReference type="EMBL" id="CEK91985.1"/>
    </source>
</evidence>
<dbReference type="PANTHER" id="PTHR24404">
    <property type="entry name" value="ZINC FINGER PROTEIN"/>
    <property type="match status" value="1"/>
</dbReference>
<dbReference type="InterPro" id="IPR050589">
    <property type="entry name" value="Ikaros_C2H2-ZF"/>
</dbReference>
<comment type="subcellular location">
    <subcellularLocation>
        <location evidence="1">Nucleus</location>
    </subcellularLocation>
</comment>
<reference evidence="13" key="1">
    <citation type="submission" date="2014-12" db="EMBL/GenBank/DDBJ databases">
        <title>Insight into the proteome of Arion vulgaris.</title>
        <authorList>
            <person name="Aradska J."/>
            <person name="Bulat T."/>
            <person name="Smidak R."/>
            <person name="Sarate P."/>
            <person name="Gangsoo J."/>
            <person name="Sialana F."/>
            <person name="Bilban M."/>
            <person name="Lubec G."/>
        </authorList>
    </citation>
    <scope>NUCLEOTIDE SEQUENCE</scope>
    <source>
        <tissue evidence="13">Skin</tissue>
    </source>
</reference>
<evidence type="ECO:0000256" key="3">
    <source>
        <dbReference type="ARBA" id="ARBA00022723"/>
    </source>
</evidence>
<keyword evidence="6" id="KW-0862">Zinc</keyword>
<gene>
    <name evidence="13" type="primary">ORF185951</name>
</gene>
<evidence type="ECO:0000256" key="2">
    <source>
        <dbReference type="ARBA" id="ARBA00006991"/>
    </source>
</evidence>
<evidence type="ECO:0000256" key="6">
    <source>
        <dbReference type="ARBA" id="ARBA00022833"/>
    </source>
</evidence>
<dbReference type="FunFam" id="3.30.160.60:FF:001370">
    <property type="entry name" value="Zinc finger protein"/>
    <property type="match status" value="1"/>
</dbReference>
<evidence type="ECO:0000256" key="7">
    <source>
        <dbReference type="ARBA" id="ARBA00023015"/>
    </source>
</evidence>
<dbReference type="EMBL" id="HACG01045120">
    <property type="protein sequence ID" value="CEK91985.1"/>
    <property type="molecule type" value="Transcribed_RNA"/>
</dbReference>
<dbReference type="GO" id="GO:0008270">
    <property type="term" value="F:zinc ion binding"/>
    <property type="evidence" value="ECO:0007669"/>
    <property type="project" value="UniProtKB-KW"/>
</dbReference>
<keyword evidence="7" id="KW-0805">Transcription regulation</keyword>
<keyword evidence="10" id="KW-0539">Nucleus</keyword>
<feature type="non-terminal residue" evidence="13">
    <location>
        <position position="1"/>
    </location>
</feature>
<name>A0A0B7BIM4_9EUPU</name>
<sequence length="165" mass="18564">ELSDVLIEQDSCETNTTVIRNRCTSISEITIDNETNSEMAVIGASLDSVECHGITRNVCDTETECQPKLENEDYIQESDNIFSVCEKNDDFPTVDVSDRLQSNIPIQTQHVHSAEHTAHNKEKPYKCDECGFDFADQHSLVRHNRIHTGKKSHKCGDCGTEFTNS</sequence>
<dbReference type="PROSITE" id="PS00028">
    <property type="entry name" value="ZINC_FINGER_C2H2_1"/>
    <property type="match status" value="1"/>
</dbReference>
<dbReference type="PANTHER" id="PTHR24404:SF100">
    <property type="entry name" value="ZINC FINGER PROTEIN 501"/>
    <property type="match status" value="1"/>
</dbReference>
<evidence type="ECO:0000256" key="1">
    <source>
        <dbReference type="ARBA" id="ARBA00004123"/>
    </source>
</evidence>
<evidence type="ECO:0000259" key="12">
    <source>
        <dbReference type="PROSITE" id="PS50157"/>
    </source>
</evidence>
<feature type="non-terminal residue" evidence="13">
    <location>
        <position position="165"/>
    </location>
</feature>
<dbReference type="Pfam" id="PF00096">
    <property type="entry name" value="zf-C2H2"/>
    <property type="match status" value="1"/>
</dbReference>
<evidence type="ECO:0000256" key="11">
    <source>
        <dbReference type="PROSITE-ProRule" id="PRU00042"/>
    </source>
</evidence>
<dbReference type="SMART" id="SM00355">
    <property type="entry name" value="ZnF_C2H2"/>
    <property type="match status" value="1"/>
</dbReference>
<feature type="domain" description="C2H2-type" evidence="12">
    <location>
        <begin position="125"/>
        <end position="152"/>
    </location>
</feature>
<proteinExistence type="inferred from homology"/>
<comment type="similarity">
    <text evidence="2">Belongs to the krueppel C2H2-type zinc-finger protein family.</text>
</comment>
<dbReference type="GO" id="GO:0003700">
    <property type="term" value="F:DNA-binding transcription factor activity"/>
    <property type="evidence" value="ECO:0007669"/>
    <property type="project" value="TreeGrafter"/>
</dbReference>
<dbReference type="GO" id="GO:0000978">
    <property type="term" value="F:RNA polymerase II cis-regulatory region sequence-specific DNA binding"/>
    <property type="evidence" value="ECO:0007669"/>
    <property type="project" value="TreeGrafter"/>
</dbReference>
<dbReference type="Gene3D" id="3.30.160.60">
    <property type="entry name" value="Classic Zinc Finger"/>
    <property type="match status" value="2"/>
</dbReference>
<dbReference type="PROSITE" id="PS50157">
    <property type="entry name" value="ZINC_FINGER_C2H2_2"/>
    <property type="match status" value="1"/>
</dbReference>
<evidence type="ECO:0000256" key="8">
    <source>
        <dbReference type="ARBA" id="ARBA00023125"/>
    </source>
</evidence>
<keyword evidence="3" id="KW-0479">Metal-binding</keyword>
<dbReference type="InterPro" id="IPR036236">
    <property type="entry name" value="Znf_C2H2_sf"/>
</dbReference>
<accession>A0A0B7BIM4</accession>
<dbReference type="InterPro" id="IPR013087">
    <property type="entry name" value="Znf_C2H2_type"/>
</dbReference>
<evidence type="ECO:0000256" key="10">
    <source>
        <dbReference type="ARBA" id="ARBA00023242"/>
    </source>
</evidence>
<protein>
    <recommendedName>
        <fullName evidence="12">C2H2-type domain-containing protein</fullName>
    </recommendedName>
</protein>
<keyword evidence="9" id="KW-0804">Transcription</keyword>
<dbReference type="AlphaFoldDB" id="A0A0B7BIM4"/>
<keyword evidence="8" id="KW-0238">DNA-binding</keyword>
<evidence type="ECO:0000256" key="5">
    <source>
        <dbReference type="ARBA" id="ARBA00022771"/>
    </source>
</evidence>
<keyword evidence="4" id="KW-0677">Repeat</keyword>
<organism evidence="13">
    <name type="scientific">Arion vulgaris</name>
    <dbReference type="NCBI Taxonomy" id="1028688"/>
    <lineage>
        <taxon>Eukaryota</taxon>
        <taxon>Metazoa</taxon>
        <taxon>Spiralia</taxon>
        <taxon>Lophotrochozoa</taxon>
        <taxon>Mollusca</taxon>
        <taxon>Gastropoda</taxon>
        <taxon>Heterobranchia</taxon>
        <taxon>Euthyneura</taxon>
        <taxon>Panpulmonata</taxon>
        <taxon>Eupulmonata</taxon>
        <taxon>Stylommatophora</taxon>
        <taxon>Helicina</taxon>
        <taxon>Arionoidea</taxon>
        <taxon>Arionidae</taxon>
        <taxon>Arion</taxon>
    </lineage>
</organism>